<dbReference type="PANTHER" id="PTHR13184">
    <property type="entry name" value="37S RIBOSOMAL PROTEIN S22"/>
    <property type="match status" value="1"/>
</dbReference>
<dbReference type="PANTHER" id="PTHR13184:SF5">
    <property type="entry name" value="METHYLTRANSFERASE-LIKE PROTEIN 17, MITOCHONDRIAL"/>
    <property type="match status" value="1"/>
</dbReference>
<keyword evidence="2" id="KW-0809">Transit peptide</keyword>
<keyword evidence="3" id="KW-0408">Iron</keyword>
<evidence type="ECO:0000256" key="4">
    <source>
        <dbReference type="ARBA" id="ARBA00023014"/>
    </source>
</evidence>
<keyword evidence="1" id="KW-0479">Metal-binding</keyword>
<accession>A0ABW5QP67</accession>
<dbReference type="InterPro" id="IPR029063">
    <property type="entry name" value="SAM-dependent_MTases_sf"/>
</dbReference>
<dbReference type="SUPFAM" id="SSF53335">
    <property type="entry name" value="S-adenosyl-L-methionine-dependent methyltransferases"/>
    <property type="match status" value="1"/>
</dbReference>
<evidence type="ECO:0000256" key="2">
    <source>
        <dbReference type="ARBA" id="ARBA00022946"/>
    </source>
</evidence>
<protein>
    <submittedName>
        <fullName evidence="5">Small ribosomal subunit Rsm22 family protein</fullName>
    </submittedName>
</protein>
<proteinExistence type="predicted"/>
<reference evidence="6" key="1">
    <citation type="journal article" date="2019" name="Int. J. Syst. Evol. Microbiol.">
        <title>The Global Catalogue of Microorganisms (GCM) 10K type strain sequencing project: providing services to taxonomists for standard genome sequencing and annotation.</title>
        <authorList>
            <consortium name="The Broad Institute Genomics Platform"/>
            <consortium name="The Broad Institute Genome Sequencing Center for Infectious Disease"/>
            <person name="Wu L."/>
            <person name="Ma J."/>
        </authorList>
    </citation>
    <scope>NUCLEOTIDE SEQUENCE [LARGE SCALE GENOMIC DNA]</scope>
    <source>
        <strain evidence="6">CCM 7427</strain>
    </source>
</reference>
<dbReference type="EMBL" id="JBHUNP010000001">
    <property type="protein sequence ID" value="MFD2649529.1"/>
    <property type="molecule type" value="Genomic_DNA"/>
</dbReference>
<evidence type="ECO:0000256" key="1">
    <source>
        <dbReference type="ARBA" id="ARBA00022723"/>
    </source>
</evidence>
<dbReference type="Pfam" id="PF09243">
    <property type="entry name" value="Rsm22"/>
    <property type="match status" value="1"/>
</dbReference>
<dbReference type="InterPro" id="IPR052571">
    <property type="entry name" value="Mt_RNA_Methyltransferase"/>
</dbReference>
<evidence type="ECO:0000313" key="5">
    <source>
        <dbReference type="EMBL" id="MFD2649529.1"/>
    </source>
</evidence>
<evidence type="ECO:0000256" key="3">
    <source>
        <dbReference type="ARBA" id="ARBA00023004"/>
    </source>
</evidence>
<dbReference type="Proteomes" id="UP001597521">
    <property type="component" value="Unassembled WGS sequence"/>
</dbReference>
<dbReference type="RefSeq" id="WP_386835096.1">
    <property type="nucleotide sequence ID" value="NZ_JBHUNP010000001.1"/>
</dbReference>
<comment type="caution">
    <text evidence="5">The sequence shown here is derived from an EMBL/GenBank/DDBJ whole genome shotgun (WGS) entry which is preliminary data.</text>
</comment>
<sequence>MELPEALRAAVDEALEGVALADLQRAGAALSTRYRAETRDGRFHIGDDLAAKAYLAARLPATFAAIAAAMTRLAEVHEGFAPRTQIDVGSGPGSALWAAMEQWPSLVAAELVEGSGAIRAWGERLSQRLSIDVRWREADVTAGLPELKAADLVTLAYVLDELEPEQRTRLVDRLWALTQDTLLIVEPGTPAGWERILAVRRQLLAAGANMVAPCPHHLACPLVPPDWCHFAQRVARSRMHRLSKGGDVPWEDEKFIYLAVSREPVERPSARVIAPPQQASGQVALKLCQAGGTAAVTRLSKRHGAEYKRARRAEWGDAM</sequence>
<dbReference type="Gene3D" id="3.40.50.150">
    <property type="entry name" value="Vaccinia Virus protein VP39"/>
    <property type="match status" value="1"/>
</dbReference>
<gene>
    <name evidence="5" type="ORF">ACFSX5_17220</name>
</gene>
<keyword evidence="6" id="KW-1185">Reference proteome</keyword>
<organism evidence="5 6">
    <name type="scientific">Devosia albogilva</name>
    <dbReference type="NCBI Taxonomy" id="429726"/>
    <lineage>
        <taxon>Bacteria</taxon>
        <taxon>Pseudomonadati</taxon>
        <taxon>Pseudomonadota</taxon>
        <taxon>Alphaproteobacteria</taxon>
        <taxon>Hyphomicrobiales</taxon>
        <taxon>Devosiaceae</taxon>
        <taxon>Devosia</taxon>
    </lineage>
</organism>
<name>A0ABW5QP67_9HYPH</name>
<evidence type="ECO:0000313" key="6">
    <source>
        <dbReference type="Proteomes" id="UP001597521"/>
    </source>
</evidence>
<dbReference type="InterPro" id="IPR015324">
    <property type="entry name" value="Ribosomal_Rsm22-like"/>
</dbReference>
<keyword evidence="4" id="KW-0411">Iron-sulfur</keyword>